<evidence type="ECO:0000256" key="6">
    <source>
        <dbReference type="RuleBase" id="RU004241"/>
    </source>
</evidence>
<accession>A0ABR2ZSR7</accession>
<keyword evidence="1 7" id="KW-0575">Peroxidase</keyword>
<feature type="compositionally biased region" description="Polar residues" evidence="8">
    <location>
        <begin position="247"/>
        <end position="259"/>
    </location>
</feature>
<reference evidence="10 11" key="1">
    <citation type="submission" date="2024-05" db="EMBL/GenBank/DDBJ databases">
        <title>A draft genome resource for the thread blight pathogen Marasmius tenuissimus strain MS-2.</title>
        <authorList>
            <person name="Yulfo-Soto G.E."/>
            <person name="Baruah I.K."/>
            <person name="Amoako-Attah I."/>
            <person name="Bukari Y."/>
            <person name="Meinhardt L.W."/>
            <person name="Bailey B.A."/>
            <person name="Cohen S.P."/>
        </authorList>
    </citation>
    <scope>NUCLEOTIDE SEQUENCE [LARGE SCALE GENOMIC DNA]</scope>
    <source>
        <strain evidence="10 11">MS-2</strain>
    </source>
</reference>
<evidence type="ECO:0000259" key="9">
    <source>
        <dbReference type="PROSITE" id="PS50873"/>
    </source>
</evidence>
<dbReference type="InterPro" id="IPR002016">
    <property type="entry name" value="Haem_peroxidase"/>
</dbReference>
<evidence type="ECO:0000256" key="1">
    <source>
        <dbReference type="ARBA" id="ARBA00022559"/>
    </source>
</evidence>
<evidence type="ECO:0000256" key="7">
    <source>
        <dbReference type="RuleBase" id="RU363051"/>
    </source>
</evidence>
<gene>
    <name evidence="10" type="ORF">AAF712_008954</name>
</gene>
<evidence type="ECO:0000256" key="3">
    <source>
        <dbReference type="ARBA" id="ARBA00022723"/>
    </source>
</evidence>
<dbReference type="InterPro" id="IPR044831">
    <property type="entry name" value="Ccp1-like"/>
</dbReference>
<dbReference type="PANTHER" id="PTHR31356:SF53">
    <property type="entry name" value="HEME PEROXIDASE"/>
    <property type="match status" value="1"/>
</dbReference>
<evidence type="ECO:0000256" key="8">
    <source>
        <dbReference type="SAM" id="MobiDB-lite"/>
    </source>
</evidence>
<dbReference type="SUPFAM" id="SSF48113">
    <property type="entry name" value="Heme-dependent peroxidases"/>
    <property type="match status" value="1"/>
</dbReference>
<organism evidence="10 11">
    <name type="scientific">Marasmius tenuissimus</name>
    <dbReference type="NCBI Taxonomy" id="585030"/>
    <lineage>
        <taxon>Eukaryota</taxon>
        <taxon>Fungi</taxon>
        <taxon>Dikarya</taxon>
        <taxon>Basidiomycota</taxon>
        <taxon>Agaricomycotina</taxon>
        <taxon>Agaricomycetes</taxon>
        <taxon>Agaricomycetidae</taxon>
        <taxon>Agaricales</taxon>
        <taxon>Marasmiineae</taxon>
        <taxon>Marasmiaceae</taxon>
        <taxon>Marasmius</taxon>
    </lineage>
</organism>
<dbReference type="Pfam" id="PF00141">
    <property type="entry name" value="peroxidase"/>
    <property type="match status" value="1"/>
</dbReference>
<name>A0ABR2ZSR7_9AGAR</name>
<comment type="caution">
    <text evidence="10">The sequence shown here is derived from an EMBL/GenBank/DDBJ whole genome shotgun (WGS) entry which is preliminary data.</text>
</comment>
<sequence length="833" mass="94569">MSFFPNSDSPKFYNGTFVAAKKVVNVKKYYGPSGEGGTSVSEIENSTDSDRFRAIIEGDLILLREVTSDIFDSKERSGPKLDLAKFKTTNPFRVRLEKRRTITHVVRKVHTAEIVGLEPRKFTVVSFDTTGGVGVDNHPKENVVWKRAYALSSSERLKRTTYFPQLFALIRSDLPGLIYHDELVGGDDIRDQFHDVPIISSYLHYIFQATYFTASRDDAVRKMSITLLPYSKGWFFNLRSGSFQFDLTSPTSDSSANSKSRSEGNESSEDLSPDRSIAQRSVTLCPDIGPGLTPEKIVRHLQRVLSRGYLHSISSLGETRRVDLKSLEEFTRHGLLTFGSVLDLRNKEELVGYCPLTPRPQWYCQSYNSDVAVKYSSSVESRLELTFNPDVEGRDWEMEIHFGLKLPFDASEQMRLAFLRQMPTNQIDDSKVESNLVFLEELRFVLHGKVSRHDAPLFTSNVVYLFIPPLTSTWIKGIPCLKWPPSAPIFYCLLNPSGRTQLPINLEWFRSGYRFPELQLDAWIGTYWREAQYAAVKEYLALEKENREPSNDMVISPGITTTTAIKTSNSRWPYGHQLFQEEHLLYESGVMGVFVRDCTPRDAFMSVSAEWVRLAYHDMSTHNVEGDGNGEFDGSIRFELDRAENIEQGIEDSLRDFTIFQMLCVSSERQIFDVLLDCPEYLYHVNSSSTNPVSDLIAMGTVFGDAAYGGSTRAHIPFQAGRIDARSAGPPGIPEPQQDLQSHIESFKRQEFNQSEMVALVACGHALGVLEKGFSNHRSRGRVWVVYGEEGVYSGRGDGVSRRYDTEPVGYHPGRYDAFRLENFCERWECQCK</sequence>
<dbReference type="Gene3D" id="1.10.520.10">
    <property type="match status" value="1"/>
</dbReference>
<dbReference type="InterPro" id="IPR010255">
    <property type="entry name" value="Haem_peroxidase_sf"/>
</dbReference>
<comment type="similarity">
    <text evidence="6">Belongs to the peroxidase family.</text>
</comment>
<keyword evidence="3" id="KW-0479">Metal-binding</keyword>
<dbReference type="EMBL" id="JBBXMP010000067">
    <property type="protein sequence ID" value="KAL0064094.1"/>
    <property type="molecule type" value="Genomic_DNA"/>
</dbReference>
<dbReference type="Proteomes" id="UP001437256">
    <property type="component" value="Unassembled WGS sequence"/>
</dbReference>
<dbReference type="EC" id="1.11.1.-" evidence="7"/>
<evidence type="ECO:0000256" key="2">
    <source>
        <dbReference type="ARBA" id="ARBA00022617"/>
    </source>
</evidence>
<evidence type="ECO:0000313" key="11">
    <source>
        <dbReference type="Proteomes" id="UP001437256"/>
    </source>
</evidence>
<proteinExistence type="inferred from homology"/>
<evidence type="ECO:0000256" key="4">
    <source>
        <dbReference type="ARBA" id="ARBA00023002"/>
    </source>
</evidence>
<dbReference type="PANTHER" id="PTHR31356">
    <property type="entry name" value="THYLAKOID LUMENAL 29 KDA PROTEIN, CHLOROPLASTIC-RELATED"/>
    <property type="match status" value="1"/>
</dbReference>
<keyword evidence="2" id="KW-0349">Heme</keyword>
<evidence type="ECO:0000313" key="10">
    <source>
        <dbReference type="EMBL" id="KAL0064094.1"/>
    </source>
</evidence>
<feature type="non-terminal residue" evidence="10">
    <location>
        <position position="833"/>
    </location>
</feature>
<protein>
    <recommendedName>
        <fullName evidence="7">Peroxidase</fullName>
        <ecNumber evidence="7">1.11.1.-</ecNumber>
    </recommendedName>
</protein>
<feature type="domain" description="Plant heme peroxidase family profile" evidence="9">
    <location>
        <begin position="606"/>
        <end position="778"/>
    </location>
</feature>
<keyword evidence="5" id="KW-0408">Iron</keyword>
<dbReference type="PROSITE" id="PS50873">
    <property type="entry name" value="PEROXIDASE_4"/>
    <property type="match status" value="1"/>
</dbReference>
<keyword evidence="11" id="KW-1185">Reference proteome</keyword>
<feature type="region of interest" description="Disordered" evidence="8">
    <location>
        <begin position="247"/>
        <end position="275"/>
    </location>
</feature>
<evidence type="ECO:0000256" key="5">
    <source>
        <dbReference type="ARBA" id="ARBA00023004"/>
    </source>
</evidence>
<keyword evidence="4 7" id="KW-0560">Oxidoreductase</keyword>